<keyword evidence="1 4" id="KW-0489">Methyltransferase</keyword>
<evidence type="ECO:0000256" key="3">
    <source>
        <dbReference type="ARBA" id="ARBA00022691"/>
    </source>
</evidence>
<protein>
    <submittedName>
        <fullName evidence="4">DNA adenine methylase</fullName>
    </submittedName>
</protein>
<dbReference type="RefSeq" id="WP_135480867.1">
    <property type="nucleotide sequence ID" value="NZ_SIJK02000062.1"/>
</dbReference>
<dbReference type="EMBL" id="SIJK02000062">
    <property type="protein sequence ID" value="MBP1468277.1"/>
    <property type="molecule type" value="Genomic_DNA"/>
</dbReference>
<dbReference type="PRINTS" id="PR00505">
    <property type="entry name" value="D12N6MTFRASE"/>
</dbReference>
<name>A0ABS4DFP5_9CHLR</name>
<proteinExistence type="predicted"/>
<reference evidence="4 5" key="1">
    <citation type="submission" date="2021-03" db="EMBL/GenBank/DDBJ databases">
        <authorList>
            <person name="Grouzdev D.S."/>
        </authorList>
    </citation>
    <scope>NUCLEOTIDE SEQUENCE [LARGE SCALE GENOMIC DNA]</scope>
    <source>
        <strain evidence="4 5">M50-1</strain>
    </source>
</reference>
<keyword evidence="5" id="KW-1185">Reference proteome</keyword>
<dbReference type="Gene3D" id="3.40.50.150">
    <property type="entry name" value="Vaccinia Virus protein VP39"/>
    <property type="match status" value="2"/>
</dbReference>
<dbReference type="Pfam" id="PF02086">
    <property type="entry name" value="MethyltransfD12"/>
    <property type="match status" value="1"/>
</dbReference>
<dbReference type="PANTHER" id="PTHR30481">
    <property type="entry name" value="DNA ADENINE METHYLASE"/>
    <property type="match status" value="1"/>
</dbReference>
<sequence>MQQLSFIDDPKPRPIVNVAMVPQRSPFRYPGGKTWLVPRIREWLSSRNTYPAEFIEPFAGGAIVSLTVAFERLANHVTIVELDQHVASVWHTIINGDAVWLAERIVNFDLTPETVEATLAEPAFNLPDLAFQTILKNRVNRGGILANGAGRIKHGENGKGLKSRWYPQTLKQRIMDIIDVRDRISFVEGDGLSIIRANAHRADAVFFIDPPYTAGGKRAGSRLYTHSDLDHEELFRVISTISGDFLITYDNADKLYDLARQYHFDTQLVAMKSSHHAEMTELLIGKNLAWAR</sequence>
<dbReference type="InterPro" id="IPR012327">
    <property type="entry name" value="MeTrfase_D12"/>
</dbReference>
<evidence type="ECO:0000256" key="1">
    <source>
        <dbReference type="ARBA" id="ARBA00022603"/>
    </source>
</evidence>
<dbReference type="GO" id="GO:0032259">
    <property type="term" value="P:methylation"/>
    <property type="evidence" value="ECO:0007669"/>
    <property type="project" value="UniProtKB-KW"/>
</dbReference>
<organism evidence="4 5">
    <name type="scientific">Candidatus Chloroploca mongolica</name>
    <dbReference type="NCBI Taxonomy" id="2528176"/>
    <lineage>
        <taxon>Bacteria</taxon>
        <taxon>Bacillati</taxon>
        <taxon>Chloroflexota</taxon>
        <taxon>Chloroflexia</taxon>
        <taxon>Chloroflexales</taxon>
        <taxon>Chloroflexineae</taxon>
        <taxon>Oscillochloridaceae</taxon>
        <taxon>Candidatus Chloroploca</taxon>
    </lineage>
</organism>
<dbReference type="InterPro" id="IPR029063">
    <property type="entry name" value="SAM-dependent_MTases_sf"/>
</dbReference>
<evidence type="ECO:0000313" key="4">
    <source>
        <dbReference type="EMBL" id="MBP1468277.1"/>
    </source>
</evidence>
<keyword evidence="2" id="KW-0808">Transferase</keyword>
<dbReference type="PANTHER" id="PTHR30481:SF2">
    <property type="entry name" value="SITE-SPECIFIC DNA-METHYLTRANSFERASE (ADENINE-SPECIFIC)"/>
    <property type="match status" value="1"/>
</dbReference>
<dbReference type="GO" id="GO:0008168">
    <property type="term" value="F:methyltransferase activity"/>
    <property type="evidence" value="ECO:0007669"/>
    <property type="project" value="UniProtKB-KW"/>
</dbReference>
<comment type="caution">
    <text evidence="4">The sequence shown here is derived from an EMBL/GenBank/DDBJ whole genome shotgun (WGS) entry which is preliminary data.</text>
</comment>
<evidence type="ECO:0000256" key="2">
    <source>
        <dbReference type="ARBA" id="ARBA00022679"/>
    </source>
</evidence>
<accession>A0ABS4DFP5</accession>
<dbReference type="Proteomes" id="UP001193081">
    <property type="component" value="Unassembled WGS sequence"/>
</dbReference>
<evidence type="ECO:0000313" key="5">
    <source>
        <dbReference type="Proteomes" id="UP001193081"/>
    </source>
</evidence>
<keyword evidence="3" id="KW-0949">S-adenosyl-L-methionine</keyword>
<gene>
    <name evidence="4" type="ORF">EYB53_021380</name>
</gene>
<dbReference type="SUPFAM" id="SSF53335">
    <property type="entry name" value="S-adenosyl-L-methionine-dependent methyltransferases"/>
    <property type="match status" value="1"/>
</dbReference>